<keyword evidence="11" id="KW-1185">Reference proteome</keyword>
<comment type="caution">
    <text evidence="10">The sequence shown here is derived from an EMBL/GenBank/DDBJ whole genome shotgun (WGS) entry which is preliminary data.</text>
</comment>
<feature type="transmembrane region" description="Helical" evidence="8">
    <location>
        <begin position="70"/>
        <end position="95"/>
    </location>
</feature>
<gene>
    <name evidence="10" type="ORF">CLG96_03665</name>
</gene>
<accession>A0A2T5G247</accession>
<feature type="transmembrane region" description="Helical" evidence="8">
    <location>
        <begin position="308"/>
        <end position="331"/>
    </location>
</feature>
<keyword evidence="5 8" id="KW-0812">Transmembrane</keyword>
<dbReference type="InterPro" id="IPR000515">
    <property type="entry name" value="MetI-like"/>
</dbReference>
<dbReference type="Gene3D" id="1.10.3720.10">
    <property type="entry name" value="MetI-like"/>
    <property type="match status" value="2"/>
</dbReference>
<dbReference type="GO" id="GO:0055085">
    <property type="term" value="P:transmembrane transport"/>
    <property type="evidence" value="ECO:0007669"/>
    <property type="project" value="InterPro"/>
</dbReference>
<keyword evidence="6 8" id="KW-1133">Transmembrane helix</keyword>
<feature type="transmembrane region" description="Helical" evidence="8">
    <location>
        <begin position="107"/>
        <end position="129"/>
    </location>
</feature>
<comment type="subcellular location">
    <subcellularLocation>
        <location evidence="1">Cell inner membrane</location>
        <topology evidence="1">Multi-pass membrane protein</topology>
    </subcellularLocation>
    <subcellularLocation>
        <location evidence="8">Cell membrane</location>
        <topology evidence="8">Multi-pass membrane protein</topology>
    </subcellularLocation>
</comment>
<evidence type="ECO:0000256" key="8">
    <source>
        <dbReference type="RuleBase" id="RU363032"/>
    </source>
</evidence>
<feature type="transmembrane region" description="Helical" evidence="8">
    <location>
        <begin position="411"/>
        <end position="431"/>
    </location>
</feature>
<protein>
    <submittedName>
        <fullName evidence="10">ABC transporter permease</fullName>
    </submittedName>
</protein>
<feature type="transmembrane region" description="Helical" evidence="8">
    <location>
        <begin position="20"/>
        <end position="38"/>
    </location>
</feature>
<dbReference type="CDD" id="cd06261">
    <property type="entry name" value="TM_PBP2"/>
    <property type="match status" value="2"/>
</dbReference>
<feature type="transmembrane region" description="Helical" evidence="8">
    <location>
        <begin position="485"/>
        <end position="507"/>
    </location>
</feature>
<dbReference type="PANTHER" id="PTHR43357:SF4">
    <property type="entry name" value="INNER MEMBRANE ABC TRANSPORTER PERMEASE PROTEIN YDCV"/>
    <property type="match status" value="1"/>
</dbReference>
<evidence type="ECO:0000256" key="7">
    <source>
        <dbReference type="ARBA" id="ARBA00023136"/>
    </source>
</evidence>
<proteinExistence type="inferred from homology"/>
<dbReference type="Pfam" id="PF00528">
    <property type="entry name" value="BPD_transp_1"/>
    <property type="match status" value="2"/>
</dbReference>
<sequence length="568" mass="61779">MPTLSGGDDRFSRALIIQSLMSVATVILVAAPLAPILWQSLVDRPLYEAGGLFTMDNYARLFGDAGFYDVIWNSALLALSTTLVAGVLGVAFAIFLERTNLPGRRILRSLALWPMYISQLVIAFSWFMMYGPSGYVTLLSQQWFGSALWNLYSIPGMAVVAGTGLAPLVYLFCASSAKRIDATLEDAGRMMGAGSLRVIWSISIPLMRPAIIYSALLTFISSLEMLSVPLVFGRPVGLEFFTTYLYSQGLGGITPDYGLLGAAAAVLLAIISLLLVLQGLLLRKAGRFVTVKGKAQRQKLADLGPARWPLFAFFLVYNIAILAIPLAGIALRSVTTFLTPLMAPFDLLTTQNFTLIFAYPAYVRSITNSLLISALGGAIATAFVALVTLVVHRSEFRWRRQLEYVALYPRAIPGIVAGIGLFWAMLLLPVVNLLHGTIWILVLAFTMRSIPTAFGAISPALLQIGQELDKSARSCGADWWTTSRMIVLPLLKPAIFGAYVLLFLSFLKEYSSAVFLFSPGSEIIGTTMLSFWANGDTGPVAALSVIQLVITALFVFVARLLLRSHQDV</sequence>
<evidence type="ECO:0000256" key="5">
    <source>
        <dbReference type="ARBA" id="ARBA00022692"/>
    </source>
</evidence>
<evidence type="ECO:0000256" key="6">
    <source>
        <dbReference type="ARBA" id="ARBA00022989"/>
    </source>
</evidence>
<dbReference type="AlphaFoldDB" id="A0A2T5G247"/>
<dbReference type="OrthoDB" id="9808399at2"/>
<feature type="transmembrane region" description="Helical" evidence="8">
    <location>
        <begin position="337"/>
        <end position="358"/>
    </location>
</feature>
<evidence type="ECO:0000256" key="2">
    <source>
        <dbReference type="ARBA" id="ARBA00022448"/>
    </source>
</evidence>
<evidence type="ECO:0000313" key="10">
    <source>
        <dbReference type="EMBL" id="PTQ13229.1"/>
    </source>
</evidence>
<feature type="domain" description="ABC transmembrane type-1" evidence="9">
    <location>
        <begin position="366"/>
        <end position="558"/>
    </location>
</feature>
<feature type="domain" description="ABC transmembrane type-1" evidence="9">
    <location>
        <begin position="71"/>
        <end position="278"/>
    </location>
</feature>
<keyword evidence="4" id="KW-0997">Cell inner membrane</keyword>
<dbReference type="PROSITE" id="PS50928">
    <property type="entry name" value="ABC_TM1"/>
    <property type="match status" value="2"/>
</dbReference>
<name>A0A2T5G247_9SPHN</name>
<comment type="similarity">
    <text evidence="8">Belongs to the binding-protein-dependent transport system permease family.</text>
</comment>
<reference evidence="10 11" key="1">
    <citation type="submission" date="2017-09" db="EMBL/GenBank/DDBJ databases">
        <title>Sphingomonas panjinensis sp.nov., isolated from oil-contaminated soil.</title>
        <authorList>
            <person name="Wang L."/>
            <person name="Chen L."/>
        </authorList>
    </citation>
    <scope>NUCLEOTIDE SEQUENCE [LARGE SCALE GENOMIC DNA]</scope>
    <source>
        <strain evidence="10 11">FW-11</strain>
    </source>
</reference>
<evidence type="ECO:0000256" key="3">
    <source>
        <dbReference type="ARBA" id="ARBA00022475"/>
    </source>
</evidence>
<dbReference type="GO" id="GO:0005886">
    <property type="term" value="C:plasma membrane"/>
    <property type="evidence" value="ECO:0007669"/>
    <property type="project" value="UniProtKB-SubCell"/>
</dbReference>
<dbReference type="Proteomes" id="UP000244162">
    <property type="component" value="Unassembled WGS sequence"/>
</dbReference>
<keyword evidence="2 8" id="KW-0813">Transport</keyword>
<dbReference type="SUPFAM" id="SSF161098">
    <property type="entry name" value="MetI-like"/>
    <property type="match status" value="2"/>
</dbReference>
<evidence type="ECO:0000313" key="11">
    <source>
        <dbReference type="Proteomes" id="UP000244162"/>
    </source>
</evidence>
<keyword evidence="7 8" id="KW-0472">Membrane</keyword>
<feature type="transmembrane region" description="Helical" evidence="8">
    <location>
        <begin position="370"/>
        <end position="391"/>
    </location>
</feature>
<feature type="transmembrane region" description="Helical" evidence="8">
    <location>
        <begin position="149"/>
        <end position="173"/>
    </location>
</feature>
<evidence type="ECO:0000256" key="4">
    <source>
        <dbReference type="ARBA" id="ARBA00022519"/>
    </source>
</evidence>
<feature type="transmembrane region" description="Helical" evidence="8">
    <location>
        <begin position="514"/>
        <end position="533"/>
    </location>
</feature>
<feature type="transmembrane region" description="Helical" evidence="8">
    <location>
        <begin position="539"/>
        <end position="562"/>
    </location>
</feature>
<keyword evidence="3" id="KW-1003">Cell membrane</keyword>
<evidence type="ECO:0000256" key="1">
    <source>
        <dbReference type="ARBA" id="ARBA00004429"/>
    </source>
</evidence>
<dbReference type="InterPro" id="IPR035906">
    <property type="entry name" value="MetI-like_sf"/>
</dbReference>
<evidence type="ECO:0000259" key="9">
    <source>
        <dbReference type="PROSITE" id="PS50928"/>
    </source>
</evidence>
<organism evidence="10 11">
    <name type="scientific">Sphingomonas oleivorans</name>
    <dbReference type="NCBI Taxonomy" id="1735121"/>
    <lineage>
        <taxon>Bacteria</taxon>
        <taxon>Pseudomonadati</taxon>
        <taxon>Pseudomonadota</taxon>
        <taxon>Alphaproteobacteria</taxon>
        <taxon>Sphingomonadales</taxon>
        <taxon>Sphingomonadaceae</taxon>
        <taxon>Sphingomonas</taxon>
    </lineage>
</organism>
<feature type="transmembrane region" description="Helical" evidence="8">
    <location>
        <begin position="257"/>
        <end position="277"/>
    </location>
</feature>
<dbReference type="PANTHER" id="PTHR43357">
    <property type="entry name" value="INNER MEMBRANE ABC TRANSPORTER PERMEASE PROTEIN YDCV"/>
    <property type="match status" value="1"/>
</dbReference>
<dbReference type="EMBL" id="NWBU01000004">
    <property type="protein sequence ID" value="PTQ13229.1"/>
    <property type="molecule type" value="Genomic_DNA"/>
</dbReference>
<feature type="transmembrane region" description="Helical" evidence="8">
    <location>
        <begin position="438"/>
        <end position="465"/>
    </location>
</feature>